<protein>
    <submittedName>
        <fullName evidence="1">Uncharacterized protein</fullName>
    </submittedName>
</protein>
<gene>
    <name evidence="1" type="ORF">SDC9_71590</name>
</gene>
<organism evidence="1">
    <name type="scientific">bioreactor metagenome</name>
    <dbReference type="NCBI Taxonomy" id="1076179"/>
    <lineage>
        <taxon>unclassified sequences</taxon>
        <taxon>metagenomes</taxon>
        <taxon>ecological metagenomes</taxon>
    </lineage>
</organism>
<dbReference type="EMBL" id="VSSQ01004413">
    <property type="protein sequence ID" value="MPM25100.1"/>
    <property type="molecule type" value="Genomic_DNA"/>
</dbReference>
<dbReference type="AlphaFoldDB" id="A0A644Y9D5"/>
<sequence length="54" mass="6419">MRVNAFFNVLTNIFFIEPQYFVEIIKNMDIGCSFSRPDIRQHTLTVSRTIYMTV</sequence>
<name>A0A644Y9D5_9ZZZZ</name>
<proteinExistence type="predicted"/>
<evidence type="ECO:0000313" key="1">
    <source>
        <dbReference type="EMBL" id="MPM25100.1"/>
    </source>
</evidence>
<accession>A0A644Y9D5</accession>
<reference evidence="1" key="1">
    <citation type="submission" date="2019-08" db="EMBL/GenBank/DDBJ databases">
        <authorList>
            <person name="Kucharzyk K."/>
            <person name="Murdoch R.W."/>
            <person name="Higgins S."/>
            <person name="Loffler F."/>
        </authorList>
    </citation>
    <scope>NUCLEOTIDE SEQUENCE</scope>
</reference>
<comment type="caution">
    <text evidence="1">The sequence shown here is derived from an EMBL/GenBank/DDBJ whole genome shotgun (WGS) entry which is preliminary data.</text>
</comment>